<gene>
    <name evidence="1" type="ORF">LQ356_00550</name>
</gene>
<proteinExistence type="predicted"/>
<protein>
    <submittedName>
        <fullName evidence="1">Uncharacterized protein</fullName>
    </submittedName>
</protein>
<name>A0ABZ2TLP0_9BACT</name>
<organism evidence="1 2">
    <name type="scientific">Metamycoplasma faucium</name>
    <dbReference type="NCBI Taxonomy" id="56142"/>
    <lineage>
        <taxon>Bacteria</taxon>
        <taxon>Bacillati</taxon>
        <taxon>Mycoplasmatota</taxon>
        <taxon>Mycoplasmoidales</taxon>
        <taxon>Metamycoplasmataceae</taxon>
        <taxon>Metamycoplasma</taxon>
    </lineage>
</organism>
<dbReference type="EMBL" id="CP088155">
    <property type="protein sequence ID" value="WYM97374.1"/>
    <property type="molecule type" value="Genomic_DNA"/>
</dbReference>
<keyword evidence="2" id="KW-1185">Reference proteome</keyword>
<accession>A0ABZ2TLP0</accession>
<evidence type="ECO:0000313" key="1">
    <source>
        <dbReference type="EMBL" id="WYM97374.1"/>
    </source>
</evidence>
<evidence type="ECO:0000313" key="2">
    <source>
        <dbReference type="Proteomes" id="UP001622612"/>
    </source>
</evidence>
<dbReference type="RefSeq" id="WP_405311798.1">
    <property type="nucleotide sequence ID" value="NZ_CP088155.1"/>
</dbReference>
<dbReference type="Proteomes" id="UP001622612">
    <property type="component" value="Chromosome"/>
</dbReference>
<sequence length="98" mass="11741">MEKVFKNIEELIEKYQKWGKPQSDTSRMYWAGEYSLLYEKMKKEILNDLENVKALKQSNEKFDNQDKQTRDISILITELMEYYSGYIVISSATLWDNL</sequence>
<reference evidence="1" key="1">
    <citation type="submission" date="2021-11" db="EMBL/GenBank/DDBJ databases">
        <title>The first genome sequence of unculturable Mycoplasma faucium obtained by de novo assembly of metagenomic reads.</title>
        <authorList>
            <person name="Sabat A.J."/>
            <person name="Bathoorn E."/>
            <person name="Akkerboom V."/>
            <person name="Friedrich A.W."/>
        </authorList>
    </citation>
    <scope>NUCLEOTIDE SEQUENCE [LARGE SCALE GENOMIC DNA]</scope>
    <source>
        <strain evidence="1">UMCG-MFM1</strain>
    </source>
</reference>